<evidence type="ECO:0000313" key="1">
    <source>
        <dbReference type="EMBL" id="QHT78228.1"/>
    </source>
</evidence>
<sequence length="94" mass="11505">MFLFFSNTCNYSKKKHLCFSKLVTVIFIPNRKQIVEANLMDELWWSEKDYMRFQFDSFNEMRELKSKHPTITRNQILKLLYQPGNISYDKHNFE</sequence>
<dbReference type="EMBL" id="MN739930">
    <property type="protein sequence ID" value="QHT78228.1"/>
    <property type="molecule type" value="Genomic_DNA"/>
</dbReference>
<protein>
    <submittedName>
        <fullName evidence="1">Uncharacterized protein</fullName>
    </submittedName>
</protein>
<accession>A0A6C0HCB4</accession>
<dbReference type="AlphaFoldDB" id="A0A6C0HCB4"/>
<name>A0A6C0HCB4_9ZZZZ</name>
<proteinExistence type="predicted"/>
<reference evidence="1" key="1">
    <citation type="journal article" date="2020" name="Nature">
        <title>Giant virus diversity and host interactions through global metagenomics.</title>
        <authorList>
            <person name="Schulz F."/>
            <person name="Roux S."/>
            <person name="Paez-Espino D."/>
            <person name="Jungbluth S."/>
            <person name="Walsh D.A."/>
            <person name="Denef V.J."/>
            <person name="McMahon K.D."/>
            <person name="Konstantinidis K.T."/>
            <person name="Eloe-Fadrosh E.A."/>
            <person name="Kyrpides N.C."/>
            <person name="Woyke T."/>
        </authorList>
    </citation>
    <scope>NUCLEOTIDE SEQUENCE</scope>
    <source>
        <strain evidence="1">GVMAG-M-3300023179-91</strain>
    </source>
</reference>
<organism evidence="1">
    <name type="scientific">viral metagenome</name>
    <dbReference type="NCBI Taxonomy" id="1070528"/>
    <lineage>
        <taxon>unclassified sequences</taxon>
        <taxon>metagenomes</taxon>
        <taxon>organismal metagenomes</taxon>
    </lineage>
</organism>